<dbReference type="SMART" id="SM00327">
    <property type="entry name" value="VWA"/>
    <property type="match status" value="1"/>
</dbReference>
<evidence type="ECO:0000313" key="6">
    <source>
        <dbReference type="Proteomes" id="UP000593626"/>
    </source>
</evidence>
<feature type="region of interest" description="Disordered" evidence="2">
    <location>
        <begin position="23"/>
        <end position="60"/>
    </location>
</feature>
<dbReference type="InterPro" id="IPR012640">
    <property type="entry name" value="Membr_lipoprot_lipid_attach_CS"/>
</dbReference>
<accession>A0A7S8HG44</accession>
<gene>
    <name evidence="5" type="ORF">G8O30_11865</name>
</gene>
<dbReference type="KEGG" id="mcui:G8O30_11865"/>
<dbReference type="Gene3D" id="3.40.50.410">
    <property type="entry name" value="von Willebrand factor, type A domain"/>
    <property type="match status" value="2"/>
</dbReference>
<feature type="chain" id="PRO_5039342406" evidence="3">
    <location>
        <begin position="21"/>
        <end position="455"/>
    </location>
</feature>
<dbReference type="PROSITE" id="PS51257">
    <property type="entry name" value="PROKAR_LIPOPROTEIN"/>
    <property type="match status" value="1"/>
</dbReference>
<feature type="compositionally biased region" description="Basic and acidic residues" evidence="2">
    <location>
        <begin position="34"/>
        <end position="49"/>
    </location>
</feature>
<evidence type="ECO:0000313" key="5">
    <source>
        <dbReference type="EMBL" id="QPC47599.1"/>
    </source>
</evidence>
<keyword evidence="6" id="KW-1185">Reference proteome</keyword>
<reference evidence="5 6" key="1">
    <citation type="submission" date="2019-07" db="EMBL/GenBank/DDBJ databases">
        <title>Genome sequence of 2 isolates from Red Sea Mangroves.</title>
        <authorList>
            <person name="Sefrji F."/>
            <person name="Michoud G."/>
            <person name="Merlino G."/>
            <person name="Daffonchio D."/>
        </authorList>
    </citation>
    <scope>NUCLEOTIDE SEQUENCE [LARGE SCALE GENOMIC DNA]</scope>
    <source>
        <strain evidence="5 6">R1DC41</strain>
    </source>
</reference>
<feature type="domain" description="VWFA" evidence="4">
    <location>
        <begin position="153"/>
        <end position="345"/>
    </location>
</feature>
<dbReference type="EMBL" id="CP049742">
    <property type="protein sequence ID" value="QPC47599.1"/>
    <property type="molecule type" value="Genomic_DNA"/>
</dbReference>
<evidence type="ECO:0000256" key="2">
    <source>
        <dbReference type="SAM" id="MobiDB-lite"/>
    </source>
</evidence>
<evidence type="ECO:0000256" key="3">
    <source>
        <dbReference type="SAM" id="SignalP"/>
    </source>
</evidence>
<dbReference type="AlphaFoldDB" id="A0A7S8HG44"/>
<sequence length="455" mass="51813">MKKYVFLIMFLLVVTGCSNKGEEAEMQESPSEQPEIKTENNNKTDKEENQQMSLKVDPLPSTYEELANQPTGKLNDYETLSGQKERTVQDFSALPDLPEKPTTEQMDQFYRELLRLVQKEFKGPEEAIKQLTFQSFGSPEIEDQRYQFKDNLNVVILLDASGSMANQIDGKAMMDSAKDSIETFVETLPEDANIGLRVYGQNGDGSEAKKELSCSSSELVYSISNYEQSSFQQALDTVKPAGWTPIELALKEAQKDLSQYDPETNTNIIYLVSDGIETCDGDPVKAAKELYNSSISPIVNIIGFDVDSEGETQLKSIAEATEGIYQRVVDESELSKELQKINDIADAWEDWKESNESKIEYKNTQNNIDIFVYISRESYNATFQGMHISNILYAFSGTNTISDEAYEYLDKKNRDYHEWIHSEIDGFKEMLDELKDKNYAEAKKELDAYYEQNKQ</sequence>
<dbReference type="Pfam" id="PF00092">
    <property type="entry name" value="VWA"/>
    <property type="match status" value="1"/>
</dbReference>
<dbReference type="InterPro" id="IPR002035">
    <property type="entry name" value="VWF_A"/>
</dbReference>
<dbReference type="PROSITE" id="PS50234">
    <property type="entry name" value="VWFA"/>
    <property type="match status" value="1"/>
</dbReference>
<proteinExistence type="predicted"/>
<protein>
    <submittedName>
        <fullName evidence="5">VWA domain-containing protein</fullName>
    </submittedName>
</protein>
<dbReference type="Pfam" id="PF08139">
    <property type="entry name" value="LPAM_1"/>
    <property type="match status" value="1"/>
</dbReference>
<feature type="signal peptide" evidence="3">
    <location>
        <begin position="1"/>
        <end position="20"/>
    </location>
</feature>
<organism evidence="5 6">
    <name type="scientific">Mangrovibacillus cuniculi</name>
    <dbReference type="NCBI Taxonomy" id="2593652"/>
    <lineage>
        <taxon>Bacteria</taxon>
        <taxon>Bacillati</taxon>
        <taxon>Bacillota</taxon>
        <taxon>Bacilli</taxon>
        <taxon>Bacillales</taxon>
        <taxon>Bacillaceae</taxon>
        <taxon>Mangrovibacillus</taxon>
    </lineage>
</organism>
<name>A0A7S8HG44_9BACI</name>
<dbReference type="RefSeq" id="WP_239672270.1">
    <property type="nucleotide sequence ID" value="NZ_CP049742.1"/>
</dbReference>
<dbReference type="SUPFAM" id="SSF53300">
    <property type="entry name" value="vWA-like"/>
    <property type="match status" value="1"/>
</dbReference>
<keyword evidence="1 3" id="KW-0732">Signal</keyword>
<dbReference type="Proteomes" id="UP000593626">
    <property type="component" value="Chromosome"/>
</dbReference>
<evidence type="ECO:0000259" key="4">
    <source>
        <dbReference type="PROSITE" id="PS50234"/>
    </source>
</evidence>
<evidence type="ECO:0000256" key="1">
    <source>
        <dbReference type="ARBA" id="ARBA00022729"/>
    </source>
</evidence>
<dbReference type="InterPro" id="IPR036465">
    <property type="entry name" value="vWFA_dom_sf"/>
</dbReference>